<name>A0AA38XZ49_9EURO</name>
<dbReference type="InterPro" id="IPR026841">
    <property type="entry name" value="Aur1/Ipt1"/>
</dbReference>
<evidence type="ECO:0000259" key="6">
    <source>
        <dbReference type="Pfam" id="PF14378"/>
    </source>
</evidence>
<dbReference type="AlphaFoldDB" id="A0AA38XZ49"/>
<keyword evidence="8" id="KW-1185">Reference proteome</keyword>
<dbReference type="CDD" id="cd03386">
    <property type="entry name" value="PAP2_Aur1_like"/>
    <property type="match status" value="1"/>
</dbReference>
<feature type="transmembrane region" description="Helical" evidence="5">
    <location>
        <begin position="97"/>
        <end position="117"/>
    </location>
</feature>
<feature type="domain" description="Inositolphosphotransferase Aur1/Ipt1" evidence="6">
    <location>
        <begin position="211"/>
        <end position="305"/>
    </location>
</feature>
<dbReference type="PANTHER" id="PTHR31310">
    <property type="match status" value="1"/>
</dbReference>
<comment type="subcellular location">
    <subcellularLocation>
        <location evidence="1">Membrane</location>
        <topology evidence="1">Multi-pass membrane protein</topology>
    </subcellularLocation>
</comment>
<dbReference type="PANTHER" id="PTHR31310:SF7">
    <property type="entry name" value="PA-PHOSPHATASE RELATED-FAMILY PROTEIN DDB_G0268928"/>
    <property type="match status" value="1"/>
</dbReference>
<dbReference type="GO" id="GO:0016020">
    <property type="term" value="C:membrane"/>
    <property type="evidence" value="ECO:0007669"/>
    <property type="project" value="UniProtKB-SubCell"/>
</dbReference>
<keyword evidence="4 5" id="KW-0472">Membrane</keyword>
<evidence type="ECO:0000256" key="4">
    <source>
        <dbReference type="ARBA" id="ARBA00023136"/>
    </source>
</evidence>
<comment type="caution">
    <text evidence="7">The sequence shown here is derived from an EMBL/GenBank/DDBJ whole genome shotgun (WGS) entry which is preliminary data.</text>
</comment>
<accession>A0AA38XZ49</accession>
<dbReference type="Proteomes" id="UP001172681">
    <property type="component" value="Unassembled WGS sequence"/>
</dbReference>
<feature type="domain" description="Inositolphosphotransferase Aur1/Ipt1" evidence="6">
    <location>
        <begin position="142"/>
        <end position="205"/>
    </location>
</feature>
<dbReference type="EMBL" id="JAPDRN010000066">
    <property type="protein sequence ID" value="KAJ9629978.1"/>
    <property type="molecule type" value="Genomic_DNA"/>
</dbReference>
<organism evidence="7 8">
    <name type="scientific">Knufia peltigerae</name>
    <dbReference type="NCBI Taxonomy" id="1002370"/>
    <lineage>
        <taxon>Eukaryota</taxon>
        <taxon>Fungi</taxon>
        <taxon>Dikarya</taxon>
        <taxon>Ascomycota</taxon>
        <taxon>Pezizomycotina</taxon>
        <taxon>Eurotiomycetes</taxon>
        <taxon>Chaetothyriomycetidae</taxon>
        <taxon>Chaetothyriales</taxon>
        <taxon>Trichomeriaceae</taxon>
        <taxon>Knufia</taxon>
    </lineage>
</organism>
<protein>
    <recommendedName>
        <fullName evidence="6">Inositolphosphotransferase Aur1/Ipt1 domain-containing protein</fullName>
    </recommendedName>
</protein>
<proteinExistence type="predicted"/>
<keyword evidence="3 5" id="KW-1133">Transmembrane helix</keyword>
<dbReference type="Pfam" id="PF14378">
    <property type="entry name" value="PAP2_3"/>
    <property type="match status" value="2"/>
</dbReference>
<dbReference type="InterPro" id="IPR052185">
    <property type="entry name" value="IPC_Synthase-Related"/>
</dbReference>
<evidence type="ECO:0000313" key="8">
    <source>
        <dbReference type="Proteomes" id="UP001172681"/>
    </source>
</evidence>
<evidence type="ECO:0000256" key="3">
    <source>
        <dbReference type="ARBA" id="ARBA00022989"/>
    </source>
</evidence>
<sequence>MGFLGLGEPSLGTFIIFLGAWINRDFTTPVDRYAYTHHEPHLDDTERSSENPVTKIEPLAWNRQDRWRQREISAFGFRKVINTPNTAVFQGRLLSRFLLRFPFLIEIVYWGLIYSVYQMGRAMLAERLRDSTVDVACHHALQVIRLEERLHIFWEPAIQRFFLQYPGVMYWVNRIYSYVHLPATVTFLVGLYWFAITRNRTLARWRQAASGPYLYESKRRSLAICNLLAFCVFSTWPCMPPRLLGDSKTPGDAEHARSFGFVDTVHGRDGAVSVFNTRRFTNQLAAMPSLHFGYSLLIGLSIIQLPIAHPGRCYRVSIPVPFFSKFGFETVSASIRVPSLAKLACQIVGFSYPAMILTVIVATANHFIMDAVAGGTICLLAYRYNEAMLNFLPLEDCLLWCLRIHKPVQEPVCPSKNPDEYS</sequence>
<gene>
    <name evidence="7" type="ORF">H2204_008782</name>
</gene>
<evidence type="ECO:0000256" key="2">
    <source>
        <dbReference type="ARBA" id="ARBA00022692"/>
    </source>
</evidence>
<keyword evidence="2 5" id="KW-0812">Transmembrane</keyword>
<evidence type="ECO:0000256" key="5">
    <source>
        <dbReference type="SAM" id="Phobius"/>
    </source>
</evidence>
<evidence type="ECO:0000256" key="1">
    <source>
        <dbReference type="ARBA" id="ARBA00004141"/>
    </source>
</evidence>
<reference evidence="7" key="1">
    <citation type="submission" date="2022-10" db="EMBL/GenBank/DDBJ databases">
        <title>Culturing micro-colonial fungi from biological soil crusts in the Mojave desert and describing Neophaeococcomyces mojavensis, and introducing the new genera and species Taxawa tesnikishii.</title>
        <authorList>
            <person name="Kurbessoian T."/>
            <person name="Stajich J.E."/>
        </authorList>
    </citation>
    <scope>NUCLEOTIDE SEQUENCE</scope>
    <source>
        <strain evidence="7">TK_35</strain>
    </source>
</reference>
<feature type="transmembrane region" description="Helical" evidence="5">
    <location>
        <begin position="175"/>
        <end position="196"/>
    </location>
</feature>
<evidence type="ECO:0000313" key="7">
    <source>
        <dbReference type="EMBL" id="KAJ9629978.1"/>
    </source>
</evidence>